<protein>
    <recommendedName>
        <fullName evidence="1">Aminoglycoside phosphotransferase domain-containing protein</fullName>
    </recommendedName>
</protein>
<dbReference type="InterPro" id="IPR002575">
    <property type="entry name" value="Aminoglycoside_PTrfase"/>
</dbReference>
<sequence length="301" mass="34774">MLTPLVLSRRQNLDLSPLSTESLSDEDINHLYLNCPPADGVGSHSGPIRIAHDVVAKGDMSGLYGGESCELEMRAANFVREHTTILTPRWQRLVKFTDGVDDRTIILRRYIPGRTLAQCWSTLGFWMQFRIALTMRFYIRQLRSLTSSVPGPLGMKPQKCWGHHFIEGGEGPFSTYAELSEYYAARLESTRRRAEAMKKPPPDLTPFDNSTPLVLTHHDLNERNIILGDDNQLWIIDWQHAGYYPEWFEYSALMIWFGQYFPDEGRPDLRRFVNLMAGRYEKPGQRPFYQTIYPILMLGIR</sequence>
<dbReference type="InterPro" id="IPR011009">
    <property type="entry name" value="Kinase-like_dom_sf"/>
</dbReference>
<evidence type="ECO:0000259" key="1">
    <source>
        <dbReference type="Pfam" id="PF01636"/>
    </source>
</evidence>
<gene>
    <name evidence="2" type="ORF">Agabi119p4_8767</name>
</gene>
<comment type="caution">
    <text evidence="2">The sequence shown here is derived from an EMBL/GenBank/DDBJ whole genome shotgun (WGS) entry which is preliminary data.</text>
</comment>
<reference evidence="2 3" key="1">
    <citation type="journal article" name="Sci. Rep.">
        <title>Telomere-to-telomere assembled and centromere annotated genomes of the two main subspecies of the button mushroom Agaricus bisporus reveal especially polymorphic chromosome ends.</title>
        <authorList>
            <person name="Sonnenberg A.S.M."/>
            <person name="Sedaghat-Telgerd N."/>
            <person name="Lavrijssen B."/>
            <person name="Ohm R.A."/>
            <person name="Hendrickx P.M."/>
            <person name="Scholtmeijer K."/>
            <person name="Baars J.J.P."/>
            <person name="van Peer A."/>
        </authorList>
    </citation>
    <scope>NUCLEOTIDE SEQUENCE [LARGE SCALE GENOMIC DNA]</scope>
    <source>
        <strain evidence="2 3">H119_p4</strain>
    </source>
</reference>
<name>A0A8H7EXH8_AGABI</name>
<dbReference type="Gene3D" id="3.90.1200.10">
    <property type="match status" value="1"/>
</dbReference>
<dbReference type="AlphaFoldDB" id="A0A8H7EXH8"/>
<organism evidence="2 3">
    <name type="scientific">Agaricus bisporus var. burnettii</name>
    <dbReference type="NCBI Taxonomy" id="192524"/>
    <lineage>
        <taxon>Eukaryota</taxon>
        <taxon>Fungi</taxon>
        <taxon>Dikarya</taxon>
        <taxon>Basidiomycota</taxon>
        <taxon>Agaricomycotina</taxon>
        <taxon>Agaricomycetes</taxon>
        <taxon>Agaricomycetidae</taxon>
        <taxon>Agaricales</taxon>
        <taxon>Agaricineae</taxon>
        <taxon>Agaricaceae</taxon>
        <taxon>Agaricus</taxon>
    </lineage>
</organism>
<feature type="domain" description="Aminoglycoside phosphotransferase" evidence="1">
    <location>
        <begin position="186"/>
        <end position="263"/>
    </location>
</feature>
<dbReference type="EMBL" id="JABXXO010000012">
    <property type="protein sequence ID" value="KAF7762174.1"/>
    <property type="molecule type" value="Genomic_DNA"/>
</dbReference>
<accession>A0A8H7EXH8</accession>
<proteinExistence type="predicted"/>
<dbReference type="InterPro" id="IPR051678">
    <property type="entry name" value="AGP_Transferase"/>
</dbReference>
<dbReference type="Pfam" id="PF01636">
    <property type="entry name" value="APH"/>
    <property type="match status" value="1"/>
</dbReference>
<evidence type="ECO:0000313" key="3">
    <source>
        <dbReference type="Proteomes" id="UP000629468"/>
    </source>
</evidence>
<dbReference type="SUPFAM" id="SSF56112">
    <property type="entry name" value="Protein kinase-like (PK-like)"/>
    <property type="match status" value="1"/>
</dbReference>
<evidence type="ECO:0000313" key="2">
    <source>
        <dbReference type="EMBL" id="KAF7762174.1"/>
    </source>
</evidence>
<dbReference type="PANTHER" id="PTHR21310">
    <property type="entry name" value="AMINOGLYCOSIDE PHOSPHOTRANSFERASE-RELATED-RELATED"/>
    <property type="match status" value="1"/>
</dbReference>
<dbReference type="PANTHER" id="PTHR21310:SF39">
    <property type="entry name" value="AMINOGLYCOSIDE PHOSPHOTRANSFERASE DOMAIN-CONTAINING PROTEIN"/>
    <property type="match status" value="1"/>
</dbReference>
<dbReference type="Proteomes" id="UP000629468">
    <property type="component" value="Unassembled WGS sequence"/>
</dbReference>